<sequence length="144" mass="15554">MGAGFAAGCRDSARMEEASARRAAAPPGAEALRGAGERGIYTFELSLDPDRPALGELFQIVTAVRDARTGAPVEGAELVLDATMPQHDHGMTTSPRHRELGGGRYLSEGMKLHMPGAWVFDVRARKDREDRARVPFDARPSAPR</sequence>
<feature type="compositionally biased region" description="Basic and acidic residues" evidence="1">
    <location>
        <begin position="11"/>
        <end position="20"/>
    </location>
</feature>
<dbReference type="InterPro" id="IPR032693">
    <property type="entry name" value="YtkA-like_dom"/>
</dbReference>
<dbReference type="Proteomes" id="UP000075502">
    <property type="component" value="Unassembled WGS sequence"/>
</dbReference>
<feature type="compositionally biased region" description="Basic and acidic residues" evidence="1">
    <location>
        <begin position="86"/>
        <end position="101"/>
    </location>
</feature>
<gene>
    <name evidence="3" type="ORF">BE21_54030</name>
</gene>
<name>A0A150TEH6_SORCE</name>
<feature type="region of interest" description="Disordered" evidence="1">
    <location>
        <begin position="82"/>
        <end position="103"/>
    </location>
</feature>
<dbReference type="Pfam" id="PF13115">
    <property type="entry name" value="YtkA"/>
    <property type="match status" value="1"/>
</dbReference>
<protein>
    <recommendedName>
        <fullName evidence="2">YtkA-like domain-containing protein</fullName>
    </recommendedName>
</protein>
<evidence type="ECO:0000259" key="2">
    <source>
        <dbReference type="Pfam" id="PF13115"/>
    </source>
</evidence>
<proteinExistence type="predicted"/>
<dbReference type="AlphaFoldDB" id="A0A150TEH6"/>
<accession>A0A150TEH6</accession>
<organism evidence="3 4">
    <name type="scientific">Sorangium cellulosum</name>
    <name type="common">Polyangium cellulosum</name>
    <dbReference type="NCBI Taxonomy" id="56"/>
    <lineage>
        <taxon>Bacteria</taxon>
        <taxon>Pseudomonadati</taxon>
        <taxon>Myxococcota</taxon>
        <taxon>Polyangia</taxon>
        <taxon>Polyangiales</taxon>
        <taxon>Polyangiaceae</taxon>
        <taxon>Sorangium</taxon>
    </lineage>
</organism>
<dbReference type="EMBL" id="JEME01002897">
    <property type="protein sequence ID" value="KYG02888.1"/>
    <property type="molecule type" value="Genomic_DNA"/>
</dbReference>
<evidence type="ECO:0000313" key="3">
    <source>
        <dbReference type="EMBL" id="KYG02888.1"/>
    </source>
</evidence>
<comment type="caution">
    <text evidence="3">The sequence shown here is derived from an EMBL/GenBank/DDBJ whole genome shotgun (WGS) entry which is preliminary data.</text>
</comment>
<feature type="region of interest" description="Disordered" evidence="1">
    <location>
        <begin position="1"/>
        <end position="31"/>
    </location>
</feature>
<evidence type="ECO:0000256" key="1">
    <source>
        <dbReference type="SAM" id="MobiDB-lite"/>
    </source>
</evidence>
<evidence type="ECO:0000313" key="4">
    <source>
        <dbReference type="Proteomes" id="UP000075502"/>
    </source>
</evidence>
<reference evidence="3 4" key="1">
    <citation type="submission" date="2014-02" db="EMBL/GenBank/DDBJ databases">
        <title>The small core and large imbalanced accessory genome model reveals a collaborative survival strategy of Sorangium cellulosum strains in nature.</title>
        <authorList>
            <person name="Han K."/>
            <person name="Peng R."/>
            <person name="Blom J."/>
            <person name="Li Y.-Z."/>
        </authorList>
    </citation>
    <scope>NUCLEOTIDE SEQUENCE [LARGE SCALE GENOMIC DNA]</scope>
    <source>
        <strain evidence="3 4">So0007-03</strain>
    </source>
</reference>
<feature type="compositionally biased region" description="Low complexity" evidence="1">
    <location>
        <begin position="21"/>
        <end position="31"/>
    </location>
</feature>
<feature type="domain" description="YtkA-like" evidence="2">
    <location>
        <begin position="41"/>
        <end position="120"/>
    </location>
</feature>